<dbReference type="InterPro" id="IPR037448">
    <property type="entry name" value="Zig-8"/>
</dbReference>
<evidence type="ECO:0000256" key="1">
    <source>
        <dbReference type="SAM" id="SignalP"/>
    </source>
</evidence>
<keyword evidence="1" id="KW-0732">Signal</keyword>
<dbReference type="PROSITE" id="PS50835">
    <property type="entry name" value="IG_LIKE"/>
    <property type="match status" value="2"/>
</dbReference>
<dbReference type="AlphaFoldDB" id="A0AAV2QJ15"/>
<dbReference type="InterPro" id="IPR003599">
    <property type="entry name" value="Ig_sub"/>
</dbReference>
<dbReference type="SMART" id="SM00406">
    <property type="entry name" value="IGv"/>
    <property type="match status" value="2"/>
</dbReference>
<organism evidence="3 4">
    <name type="scientific">Meganyctiphanes norvegica</name>
    <name type="common">Northern krill</name>
    <name type="synonym">Thysanopoda norvegica</name>
    <dbReference type="NCBI Taxonomy" id="48144"/>
    <lineage>
        <taxon>Eukaryota</taxon>
        <taxon>Metazoa</taxon>
        <taxon>Ecdysozoa</taxon>
        <taxon>Arthropoda</taxon>
        <taxon>Crustacea</taxon>
        <taxon>Multicrustacea</taxon>
        <taxon>Malacostraca</taxon>
        <taxon>Eumalacostraca</taxon>
        <taxon>Eucarida</taxon>
        <taxon>Euphausiacea</taxon>
        <taxon>Euphausiidae</taxon>
        <taxon>Meganyctiphanes</taxon>
    </lineage>
</organism>
<dbReference type="InterPro" id="IPR007110">
    <property type="entry name" value="Ig-like_dom"/>
</dbReference>
<dbReference type="InterPro" id="IPR036179">
    <property type="entry name" value="Ig-like_dom_sf"/>
</dbReference>
<dbReference type="InterPro" id="IPR013106">
    <property type="entry name" value="Ig_V-set"/>
</dbReference>
<dbReference type="SMART" id="SM00408">
    <property type="entry name" value="IGc2"/>
    <property type="match status" value="2"/>
</dbReference>
<dbReference type="Proteomes" id="UP001497623">
    <property type="component" value="Unassembled WGS sequence"/>
</dbReference>
<comment type="caution">
    <text evidence="3">The sequence shown here is derived from an EMBL/GenBank/DDBJ whole genome shotgun (WGS) entry which is preliminary data.</text>
</comment>
<dbReference type="SUPFAM" id="SSF48726">
    <property type="entry name" value="Immunoglobulin"/>
    <property type="match status" value="2"/>
</dbReference>
<feature type="domain" description="Ig-like" evidence="2">
    <location>
        <begin position="159"/>
        <end position="258"/>
    </location>
</feature>
<evidence type="ECO:0000313" key="4">
    <source>
        <dbReference type="Proteomes" id="UP001497623"/>
    </source>
</evidence>
<dbReference type="GO" id="GO:0050808">
    <property type="term" value="P:synapse organization"/>
    <property type="evidence" value="ECO:0007669"/>
    <property type="project" value="TreeGrafter"/>
</dbReference>
<dbReference type="Gene3D" id="2.60.40.10">
    <property type="entry name" value="Immunoglobulins"/>
    <property type="match status" value="2"/>
</dbReference>
<feature type="chain" id="PRO_5043393797" description="Ig-like domain-containing protein" evidence="1">
    <location>
        <begin position="29"/>
        <end position="318"/>
    </location>
</feature>
<proteinExistence type="predicted"/>
<feature type="signal peptide" evidence="1">
    <location>
        <begin position="1"/>
        <end position="28"/>
    </location>
</feature>
<dbReference type="EMBL" id="CAXKWB010007576">
    <property type="protein sequence ID" value="CAL4087789.1"/>
    <property type="molecule type" value="Genomic_DNA"/>
</dbReference>
<dbReference type="CDD" id="cd00099">
    <property type="entry name" value="IgV"/>
    <property type="match status" value="1"/>
</dbReference>
<reference evidence="3 4" key="1">
    <citation type="submission" date="2024-05" db="EMBL/GenBank/DDBJ databases">
        <authorList>
            <person name="Wallberg A."/>
        </authorList>
    </citation>
    <scope>NUCLEOTIDE SEQUENCE [LARGE SCALE GENOMIC DNA]</scope>
</reference>
<evidence type="ECO:0000259" key="2">
    <source>
        <dbReference type="PROSITE" id="PS50835"/>
    </source>
</evidence>
<sequence>RCSRMVPGRLLLAVGRLQMLFILRPVVCWDDNSLDESGALRPSMGTDEGSADGPVLLHGLTKLNMSVQLGSTAYLHCHVTGLKDQQVSWYRRKDKEIHLITFGFQNYHNDDRFSLTYEQPNDWRLRIRYVQHRDEGTYECQVSSHPPIIRTIHLHVVVPRIEIMDDRGEQIKEKFYHSGSTIELQCQVSDVPTATTLQLGWYRGTQRLNYDASRGGVSVKTELRGSVAKSWLRVGDATLADSGTYYCNITELTAIGVNIHVVPDEYPAAIQSGSLQRASLNLIVVMVALSIINTCCTTIFNTHNSFKEVLNLRPRPFR</sequence>
<gene>
    <name evidence="3" type="ORF">MNOR_LOCUS13307</name>
</gene>
<dbReference type="GO" id="GO:0032589">
    <property type="term" value="C:neuron projection membrane"/>
    <property type="evidence" value="ECO:0007669"/>
    <property type="project" value="TreeGrafter"/>
</dbReference>
<dbReference type="PANTHER" id="PTHR23279">
    <property type="entry name" value="DEFECTIVE PROBOSCIS EXTENSION RESPONSE DPR -RELATED"/>
    <property type="match status" value="1"/>
</dbReference>
<dbReference type="SMART" id="SM00409">
    <property type="entry name" value="IG"/>
    <property type="match status" value="2"/>
</dbReference>
<keyword evidence="4" id="KW-1185">Reference proteome</keyword>
<name>A0AAV2QJ15_MEGNR</name>
<protein>
    <recommendedName>
        <fullName evidence="2">Ig-like domain-containing protein</fullName>
    </recommendedName>
</protein>
<dbReference type="Pfam" id="PF07686">
    <property type="entry name" value="V-set"/>
    <property type="match status" value="2"/>
</dbReference>
<feature type="non-terminal residue" evidence="3">
    <location>
        <position position="1"/>
    </location>
</feature>
<dbReference type="PANTHER" id="PTHR23279:SF3">
    <property type="entry name" value="DEFECTIVE PROBOSCIS EXTENSION RESPONSE 18"/>
    <property type="match status" value="1"/>
</dbReference>
<accession>A0AAV2QJ15</accession>
<dbReference type="InterPro" id="IPR003598">
    <property type="entry name" value="Ig_sub2"/>
</dbReference>
<evidence type="ECO:0000313" key="3">
    <source>
        <dbReference type="EMBL" id="CAL4087789.1"/>
    </source>
</evidence>
<feature type="domain" description="Ig-like" evidence="2">
    <location>
        <begin position="54"/>
        <end position="144"/>
    </location>
</feature>
<dbReference type="InterPro" id="IPR013783">
    <property type="entry name" value="Ig-like_fold"/>
</dbReference>